<evidence type="ECO:0000256" key="1">
    <source>
        <dbReference type="ARBA" id="ARBA00007169"/>
    </source>
</evidence>
<dbReference type="Pfam" id="PF00975">
    <property type="entry name" value="Thioesterase"/>
    <property type="match status" value="1"/>
</dbReference>
<dbReference type="PANTHER" id="PTHR11487">
    <property type="entry name" value="THIOESTERASE"/>
    <property type="match status" value="1"/>
</dbReference>
<dbReference type="Gene3D" id="3.40.50.1820">
    <property type="entry name" value="alpha/beta hydrolase"/>
    <property type="match status" value="1"/>
</dbReference>
<dbReference type="Proteomes" id="UP000431401">
    <property type="component" value="Unassembled WGS sequence"/>
</dbReference>
<dbReference type="OrthoDB" id="8480037at2"/>
<dbReference type="InterPro" id="IPR012223">
    <property type="entry name" value="TEII"/>
</dbReference>
<dbReference type="SUPFAM" id="SSF53474">
    <property type="entry name" value="alpha/beta-Hydrolases"/>
    <property type="match status" value="1"/>
</dbReference>
<evidence type="ECO:0000256" key="3">
    <source>
        <dbReference type="ARBA" id="ARBA00022801"/>
    </source>
</evidence>
<comment type="catalytic activity">
    <reaction evidence="4">
        <text>a fatty acyl-CoA + H2O = a fatty acid + CoA + H(+)</text>
        <dbReference type="Rhea" id="RHEA:16781"/>
        <dbReference type="ChEBI" id="CHEBI:15377"/>
        <dbReference type="ChEBI" id="CHEBI:15378"/>
        <dbReference type="ChEBI" id="CHEBI:28868"/>
        <dbReference type="ChEBI" id="CHEBI:57287"/>
        <dbReference type="ChEBI" id="CHEBI:77636"/>
    </reaction>
</comment>
<dbReference type="InterPro" id="IPR001031">
    <property type="entry name" value="Thioesterase"/>
</dbReference>
<evidence type="ECO:0000259" key="5">
    <source>
        <dbReference type="SMART" id="SM00824"/>
    </source>
</evidence>
<gene>
    <name evidence="6" type="primary">pikAV_2</name>
    <name evidence="6" type="ORF">NRB56_60070</name>
</gene>
<evidence type="ECO:0000313" key="7">
    <source>
        <dbReference type="Proteomes" id="UP000431401"/>
    </source>
</evidence>
<reference evidence="6 7" key="1">
    <citation type="submission" date="2019-10" db="EMBL/GenBank/DDBJ databases">
        <title>Nocardia macrotermitis sp. nov. and Nocardia aurantia sp. nov., isolated from the gut of fungus growing-termite Macrotermes natalensis.</title>
        <authorList>
            <person name="Benndorf R."/>
            <person name="Schwitalla J."/>
            <person name="Martin K."/>
            <person name="De Beer W."/>
            <person name="Kaster A.-K."/>
            <person name="Vollmers J."/>
            <person name="Poulsen M."/>
            <person name="Beemelmanns C."/>
        </authorList>
    </citation>
    <scope>NUCLEOTIDE SEQUENCE [LARGE SCALE GENOMIC DNA]</scope>
    <source>
        <strain evidence="6 7">RB56</strain>
    </source>
</reference>
<dbReference type="InterPro" id="IPR020802">
    <property type="entry name" value="TesA-like"/>
</dbReference>
<keyword evidence="3 6" id="KW-0378">Hydrolase</keyword>
<keyword evidence="7" id="KW-1185">Reference proteome</keyword>
<protein>
    <recommendedName>
        <fullName evidence="2">Thioesterase TesA</fullName>
    </recommendedName>
</protein>
<accession>A0A7K0DXG1</accession>
<dbReference type="GO" id="GO:0016787">
    <property type="term" value="F:hydrolase activity"/>
    <property type="evidence" value="ECO:0007669"/>
    <property type="project" value="UniProtKB-KW"/>
</dbReference>
<dbReference type="AlphaFoldDB" id="A0A7K0DXG1"/>
<dbReference type="RefSeq" id="WP_153347700.1">
    <property type="nucleotide sequence ID" value="NZ_WEGI01000014.1"/>
</dbReference>
<name>A0A7K0DXG1_9NOCA</name>
<dbReference type="PANTHER" id="PTHR11487:SF0">
    <property type="entry name" value="S-ACYL FATTY ACID SYNTHASE THIOESTERASE, MEDIUM CHAIN"/>
    <property type="match status" value="1"/>
</dbReference>
<organism evidence="6 7">
    <name type="scientific">Nocardia aurantia</name>
    <dbReference type="NCBI Taxonomy" id="2585199"/>
    <lineage>
        <taxon>Bacteria</taxon>
        <taxon>Bacillati</taxon>
        <taxon>Actinomycetota</taxon>
        <taxon>Actinomycetes</taxon>
        <taxon>Mycobacteriales</taxon>
        <taxon>Nocardiaceae</taxon>
        <taxon>Nocardia</taxon>
    </lineage>
</organism>
<evidence type="ECO:0000256" key="4">
    <source>
        <dbReference type="ARBA" id="ARBA00024293"/>
    </source>
</evidence>
<dbReference type="InterPro" id="IPR029058">
    <property type="entry name" value="AB_hydrolase_fold"/>
</dbReference>
<dbReference type="GO" id="GO:0008610">
    <property type="term" value="P:lipid biosynthetic process"/>
    <property type="evidence" value="ECO:0007669"/>
    <property type="project" value="TreeGrafter"/>
</dbReference>
<dbReference type="SMART" id="SM00824">
    <property type="entry name" value="PKS_TE"/>
    <property type="match status" value="1"/>
</dbReference>
<evidence type="ECO:0000313" key="6">
    <source>
        <dbReference type="EMBL" id="MQY30405.1"/>
    </source>
</evidence>
<comment type="caution">
    <text evidence="6">The sequence shown here is derived from an EMBL/GenBank/DDBJ whole genome shotgun (WGS) entry which is preliminary data.</text>
</comment>
<sequence length="250" mass="27124">MLGRIPATTWLRQLRSATDPGTVLVCFPPGGGSIGAFRELAREFDSGTAVFAVQYPGRQDRLDDLPLPGLAATAERVTADLLTWPPVRFALFGHSMGATIAYETARLLEARGRTVTTLFASGRIAPDAPYDGDLHRGTDAGLIDELARLADDPASVEILRTEPALAELVLPAVRSDYQAVETYVHRPGEPLRCTISVLLGEDDPTVTTEQAQRWRAHTTGEFELTTFPGGHFYLDTRPAEVARLITARVG</sequence>
<evidence type="ECO:0000256" key="2">
    <source>
        <dbReference type="ARBA" id="ARBA00015007"/>
    </source>
</evidence>
<proteinExistence type="inferred from homology"/>
<dbReference type="EMBL" id="WEGI01000014">
    <property type="protein sequence ID" value="MQY30405.1"/>
    <property type="molecule type" value="Genomic_DNA"/>
</dbReference>
<comment type="similarity">
    <text evidence="1">Belongs to the thioesterase family.</text>
</comment>
<feature type="domain" description="Thioesterase TesA-like" evidence="5">
    <location>
        <begin position="25"/>
        <end position="245"/>
    </location>
</feature>